<name>A0A3E0K5M4_9BACI</name>
<gene>
    <name evidence="1" type="ORF">C6P37_05485</name>
</gene>
<sequence length="64" mass="7204">MSPKAKGEEKPEEELMGIVKSSPRLATTSAKDVVIFHYGQFLSDYTWRMTKNDGPCMKIAKLVN</sequence>
<dbReference type="Proteomes" id="UP000257014">
    <property type="component" value="Unassembled WGS sequence"/>
</dbReference>
<evidence type="ECO:0000313" key="1">
    <source>
        <dbReference type="EMBL" id="REJ29395.1"/>
    </source>
</evidence>
<evidence type="ECO:0000313" key="2">
    <source>
        <dbReference type="Proteomes" id="UP000257014"/>
    </source>
</evidence>
<proteinExistence type="predicted"/>
<comment type="caution">
    <text evidence="1">The sequence shown here is derived from an EMBL/GenBank/DDBJ whole genome shotgun (WGS) entry which is preliminary data.</text>
</comment>
<dbReference type="EMBL" id="QEWE01000014">
    <property type="protein sequence ID" value="REJ29395.1"/>
    <property type="molecule type" value="Genomic_DNA"/>
</dbReference>
<reference evidence="1 2" key="1">
    <citation type="submission" date="2018-03" db="EMBL/GenBank/DDBJ databases">
        <authorList>
            <person name="Keele B.F."/>
        </authorList>
    </citation>
    <scope>NUCLEOTIDE SEQUENCE [LARGE SCALE GENOMIC DNA]</scope>
    <source>
        <strain evidence="1">ZCTH4_d</strain>
    </source>
</reference>
<protein>
    <submittedName>
        <fullName evidence="1">Uncharacterized protein</fullName>
    </submittedName>
</protein>
<accession>A0A3E0K5M4</accession>
<dbReference type="AlphaFoldDB" id="A0A3E0K5M4"/>
<organism evidence="1 2">
    <name type="scientific">Caldibacillus debilis</name>
    <dbReference type="NCBI Taxonomy" id="301148"/>
    <lineage>
        <taxon>Bacteria</taxon>
        <taxon>Bacillati</taxon>
        <taxon>Bacillota</taxon>
        <taxon>Bacilli</taxon>
        <taxon>Bacillales</taxon>
        <taxon>Bacillaceae</taxon>
        <taxon>Caldibacillus</taxon>
    </lineage>
</organism>